<keyword evidence="3" id="KW-0378">Hydrolase</keyword>
<proteinExistence type="inferred from homology"/>
<keyword evidence="7" id="KW-1185">Reference proteome</keyword>
<evidence type="ECO:0000256" key="3">
    <source>
        <dbReference type="ARBA" id="ARBA00022801"/>
    </source>
</evidence>
<evidence type="ECO:0000259" key="5">
    <source>
        <dbReference type="Pfam" id="PF12850"/>
    </source>
</evidence>
<dbReference type="RefSeq" id="WP_013898014.1">
    <property type="nucleotide sequence ID" value="NC_015676.1"/>
</dbReference>
<evidence type="ECO:0000256" key="1">
    <source>
        <dbReference type="ARBA" id="ARBA00008950"/>
    </source>
</evidence>
<dbReference type="NCBIfam" id="TIGR00040">
    <property type="entry name" value="yfcE"/>
    <property type="match status" value="1"/>
</dbReference>
<dbReference type="HOGENOM" id="CLU_063749_4_0_2"/>
<dbReference type="InterPro" id="IPR024654">
    <property type="entry name" value="Calcineurin-like_PHP_lpxH"/>
</dbReference>
<dbReference type="InterPro" id="IPR041802">
    <property type="entry name" value="MPP_YfcE"/>
</dbReference>
<dbReference type="InterPro" id="IPR000979">
    <property type="entry name" value="Phosphodiesterase_MJ0936/Vps29"/>
</dbReference>
<name>F7XKA6_METZD</name>
<dbReference type="AlphaFoldDB" id="F7XKA6"/>
<dbReference type="EC" id="3.1.4.-" evidence="4"/>
<gene>
    <name evidence="6" type="ordered locus">Mzhil_0708</name>
</gene>
<dbReference type="GeneID" id="10822320"/>
<comment type="similarity">
    <text evidence="1 4">Belongs to the metallophosphoesterase superfamily. YfcE family.</text>
</comment>
<evidence type="ECO:0000313" key="7">
    <source>
        <dbReference type="Proteomes" id="UP000006622"/>
    </source>
</evidence>
<dbReference type="PANTHER" id="PTHR43165:SF1">
    <property type="entry name" value="PHOSPHODIESTERASE MJ0936"/>
    <property type="match status" value="1"/>
</dbReference>
<dbReference type="CDD" id="cd00841">
    <property type="entry name" value="MPP_YfcE"/>
    <property type="match status" value="1"/>
</dbReference>
<dbReference type="EMBL" id="CP002101">
    <property type="protein sequence ID" value="AEH60575.1"/>
    <property type="molecule type" value="Genomic_DNA"/>
</dbReference>
<dbReference type="GO" id="GO:0016787">
    <property type="term" value="F:hydrolase activity"/>
    <property type="evidence" value="ECO:0007669"/>
    <property type="project" value="UniProtKB-UniRule"/>
</dbReference>
<dbReference type="InterPro" id="IPR029052">
    <property type="entry name" value="Metallo-depent_PP-like"/>
</dbReference>
<dbReference type="OrthoDB" id="9959at2157"/>
<evidence type="ECO:0000256" key="4">
    <source>
        <dbReference type="RuleBase" id="RU362039"/>
    </source>
</evidence>
<dbReference type="Proteomes" id="UP000006622">
    <property type="component" value="Chromosome"/>
</dbReference>
<dbReference type="InterPro" id="IPR020935">
    <property type="entry name" value="PdiEstase_YfcE_CS"/>
</dbReference>
<dbReference type="PANTHER" id="PTHR43165">
    <property type="entry name" value="METALLOPHOSPHOESTERASE"/>
    <property type="match status" value="1"/>
</dbReference>
<organism evidence="6 7">
    <name type="scientific">Methanosalsum zhilinae (strain DSM 4017 / NBRC 107636 / OCM 62 / WeN5)</name>
    <name type="common">Methanohalophilus zhilinae</name>
    <dbReference type="NCBI Taxonomy" id="679901"/>
    <lineage>
        <taxon>Archaea</taxon>
        <taxon>Methanobacteriati</taxon>
        <taxon>Methanobacteriota</taxon>
        <taxon>Stenosarchaea group</taxon>
        <taxon>Methanomicrobia</taxon>
        <taxon>Methanosarcinales</taxon>
        <taxon>Methanosarcinaceae</taxon>
        <taxon>Methanosalsum</taxon>
    </lineage>
</organism>
<dbReference type="KEGG" id="mzh:Mzhil_0708"/>
<comment type="cofactor">
    <cofactor evidence="4">
        <name>a divalent metal cation</name>
        <dbReference type="ChEBI" id="CHEBI:60240"/>
    </cofactor>
</comment>
<evidence type="ECO:0000313" key="6">
    <source>
        <dbReference type="EMBL" id="AEH60575.1"/>
    </source>
</evidence>
<dbReference type="SUPFAM" id="SSF56300">
    <property type="entry name" value="Metallo-dependent phosphatases"/>
    <property type="match status" value="1"/>
</dbReference>
<accession>F7XKA6</accession>
<sequence length="163" mass="17566">MIGIMSDSHDSLDSINRAVKIFNEEKVTAVLHAGDIVSPFTAKAFQELDAKLYFVFGNNDGDKLTLKSWFEDFGAHLCGDFGNLEIDGIKIGLLHGVDETMVQSLAISGNFDVIVRGHTHRSAIESMNGTLVINPGEASGVLTGRSTVAFLDAGELDVRIVDI</sequence>
<dbReference type="Pfam" id="PF12850">
    <property type="entry name" value="Metallophos_2"/>
    <property type="match status" value="1"/>
</dbReference>
<feature type="domain" description="Calcineurin-like phosphoesterase" evidence="5">
    <location>
        <begin position="2"/>
        <end position="153"/>
    </location>
</feature>
<dbReference type="Gene3D" id="3.60.21.10">
    <property type="match status" value="1"/>
</dbReference>
<reference evidence="6 7" key="1">
    <citation type="submission" date="2010-07" db="EMBL/GenBank/DDBJ databases">
        <title>The complete genome of Methanosalsum zhilinae DSM 4017.</title>
        <authorList>
            <consortium name="US DOE Joint Genome Institute (JGI-PGF)"/>
            <person name="Lucas S."/>
            <person name="Copeland A."/>
            <person name="Lapidus A."/>
            <person name="Glavina del Rio T."/>
            <person name="Dalin E."/>
            <person name="Tice H."/>
            <person name="Bruce D."/>
            <person name="Goodwin L."/>
            <person name="Pitluck S."/>
            <person name="Kyrpides N."/>
            <person name="Mavromatis K."/>
            <person name="Ovchinnikova G."/>
            <person name="Daligault H."/>
            <person name="Detter J.C."/>
            <person name="Han C."/>
            <person name="Tapia R."/>
            <person name="Larimer F."/>
            <person name="Land M."/>
            <person name="Hauser L."/>
            <person name="Markowitz V."/>
            <person name="Cheng J.-F."/>
            <person name="Hugenholtz P."/>
            <person name="Woyke T."/>
            <person name="Wu D."/>
            <person name="Spring S."/>
            <person name="Schueler E."/>
            <person name="Brambilla E."/>
            <person name="Klenk H.-P."/>
            <person name="Eisen J.A."/>
        </authorList>
    </citation>
    <scope>NUCLEOTIDE SEQUENCE [LARGE SCALE GENOMIC DNA]</scope>
    <source>
        <strain evidence="7">DSM 4017 / NBRC 107636 / OCM 62 / WeN5</strain>
    </source>
</reference>
<dbReference type="PROSITE" id="PS01269">
    <property type="entry name" value="UPF0025"/>
    <property type="match status" value="1"/>
</dbReference>
<dbReference type="STRING" id="679901.Mzhil_0708"/>
<dbReference type="GO" id="GO:0046872">
    <property type="term" value="F:metal ion binding"/>
    <property type="evidence" value="ECO:0007669"/>
    <property type="project" value="UniProtKB-KW"/>
</dbReference>
<protein>
    <recommendedName>
        <fullName evidence="4">Phosphoesterase</fullName>
        <ecNumber evidence="4">3.1.4.-</ecNumber>
    </recommendedName>
</protein>
<keyword evidence="2 4" id="KW-0479">Metal-binding</keyword>
<evidence type="ECO:0000256" key="2">
    <source>
        <dbReference type="ARBA" id="ARBA00022723"/>
    </source>
</evidence>
<dbReference type="InterPro" id="IPR053193">
    <property type="entry name" value="MetalloPDE_YfcE-like"/>
</dbReference>